<reference evidence="1" key="2">
    <citation type="submission" date="2025-09" db="UniProtKB">
        <authorList>
            <consortium name="Ensembl"/>
        </authorList>
    </citation>
    <scope>IDENTIFICATION</scope>
</reference>
<protein>
    <submittedName>
        <fullName evidence="1">Uncharacterized protein</fullName>
    </submittedName>
</protein>
<evidence type="ECO:0000313" key="1">
    <source>
        <dbReference type="Ensembl" id="ENSNMLP00000041324.1"/>
    </source>
</evidence>
<organism evidence="1 2">
    <name type="scientific">Neogobius melanostomus</name>
    <name type="common">round goby</name>
    <dbReference type="NCBI Taxonomy" id="47308"/>
    <lineage>
        <taxon>Eukaryota</taxon>
        <taxon>Metazoa</taxon>
        <taxon>Chordata</taxon>
        <taxon>Craniata</taxon>
        <taxon>Vertebrata</taxon>
        <taxon>Euteleostomi</taxon>
        <taxon>Actinopterygii</taxon>
        <taxon>Neopterygii</taxon>
        <taxon>Teleostei</taxon>
        <taxon>Neoteleostei</taxon>
        <taxon>Acanthomorphata</taxon>
        <taxon>Gobiaria</taxon>
        <taxon>Gobiiformes</taxon>
        <taxon>Gobioidei</taxon>
        <taxon>Gobiidae</taxon>
        <taxon>Benthophilinae</taxon>
        <taxon>Neogobiini</taxon>
        <taxon>Neogobius</taxon>
    </lineage>
</organism>
<dbReference type="AntiFam" id="ANF00149">
    <property type="entry name" value="Shadow ORF (opposite cshA)"/>
</dbReference>
<name>A0A8C6V269_9GOBI</name>
<proteinExistence type="predicted"/>
<keyword evidence="2" id="KW-1185">Reference proteome</keyword>
<evidence type="ECO:0000313" key="2">
    <source>
        <dbReference type="Proteomes" id="UP000694523"/>
    </source>
</evidence>
<dbReference type="AlphaFoldDB" id="A0A8C6V269"/>
<reference evidence="1" key="1">
    <citation type="submission" date="2025-08" db="UniProtKB">
        <authorList>
            <consortium name="Ensembl"/>
        </authorList>
    </citation>
    <scope>IDENTIFICATION</scope>
</reference>
<dbReference type="Proteomes" id="UP000694523">
    <property type="component" value="Unplaced"/>
</dbReference>
<dbReference type="Ensembl" id="ENSNMLT00000045936.1">
    <property type="protein sequence ID" value="ENSNMLP00000041324.1"/>
    <property type="gene ID" value="ENSNMLG00000025305.1"/>
</dbReference>
<accession>A0A8C6V269</accession>
<sequence>VAEDHGLCDGDGSVDVAERLKLLLFGVTQDVVLFDGVQRLLLPLQLYDVGVRDNPLGEVPHRLLERGREQQHLARSELIPCVPLYPDALVLVPLCSDHHVGLIQDKHADLLWFDELELGTPVQHGARCPDHYLLLQLHTPWH</sequence>